<reference evidence="2 3" key="1">
    <citation type="submission" date="2016-06" db="EMBL/GenBank/DDBJ databases">
        <title>Living apart together: crosstalk between the core and supernumerary genomes in a fungal plant pathogen.</title>
        <authorList>
            <person name="Vanheule A."/>
            <person name="Audenaert K."/>
            <person name="Warris S."/>
            <person name="Van De Geest H."/>
            <person name="Schijlen E."/>
            <person name="Hofte M."/>
            <person name="De Saeger S."/>
            <person name="Haesaert G."/>
            <person name="Waalwijk C."/>
            <person name="Van Der Lee T."/>
        </authorList>
    </citation>
    <scope>NUCLEOTIDE SEQUENCE [LARGE SCALE GENOMIC DNA]</scope>
    <source>
        <strain evidence="2 3">2516</strain>
    </source>
</reference>
<sequence length="782" mass="88672">MDLLDGPDEQSIHDWVKKIEKAKAKSMKKKGQLVKDHPSASTLNTEFFAKLMARFLTAPSSTPGSGIFEKILGTRYPFPNSKILDEYNKSIPITQVPAPYPPCTIAEKDLKPIKISEMQLETHHRGRKVLLHILSPPDRTESILAAAEDENGTGILLQLFQQPEEKQIPCNVSILDYKVCIVKDPFFQRAFDSDSYGPFEKQTAYYCLRIDHPGDIIGVPHGDKRIPEKWRGDVIMDERNSSSGYREKGNKAFRNKQWGNAHFEYTQALVEADTLEDKQLAHLNRSLTNLKLGRPAKALSDATEAYDPRVPSEKALFRHYIALYNLQRFEECEVMLQTVLDAFPDSVVAKTTMQRVKSRLQEERTGNYNFKQMYEHAKATEGPPLVDCATFSTSVEIRDSPGRGRGLFTTKSVSAGELLLVEKAFAYSFMDETRLLDQVTYMVVQKLYHDPDSLSAFEGLFDGGFKKVKVSECDGAPVVDSFLVEKVLSLNSFGSPRTTRDFCKNVIWSGKKTPSSRERPIYTSAGVWLLAARVNHSCVGNCRRSFIGDMQIIRAARDIPAGTELTFPYRASADNESYEETQEKLAKWGFVCDCELCKERHKTTDTVLLQRRKLHNDFMNQLPSDKPFDFDKATKLLKGFEKMYRGKPAKQIRWLLADLYGYTGIRCRQDGDFVEAAQMLIKALEAMGYVIHATAPGDARGQSRFEVKHWGMMELHIPWLFFQLIECYDEIDPQLVQPAEHYARLAYSIIVGEGESMWDVLSATGNQYGSVEEGYDLEGNDE</sequence>
<dbReference type="STRING" id="36050.A0A1B8AZS4"/>
<dbReference type="PANTHER" id="PTHR47643:SF2">
    <property type="entry name" value="TPR DOMAIN PROTEIN (AFU_ORTHOLOGUE AFUA_5G12710)"/>
    <property type="match status" value="1"/>
</dbReference>
<dbReference type="InterPro" id="IPR011990">
    <property type="entry name" value="TPR-like_helical_dom_sf"/>
</dbReference>
<dbReference type="Pfam" id="PF00856">
    <property type="entry name" value="SET"/>
    <property type="match status" value="1"/>
</dbReference>
<dbReference type="EMBL" id="LYXU01000002">
    <property type="protein sequence ID" value="OBS25984.1"/>
    <property type="molecule type" value="Genomic_DNA"/>
</dbReference>
<keyword evidence="3" id="KW-1185">Reference proteome</keyword>
<dbReference type="InterPro" id="IPR001214">
    <property type="entry name" value="SET_dom"/>
</dbReference>
<dbReference type="InterPro" id="IPR046341">
    <property type="entry name" value="SET_dom_sf"/>
</dbReference>
<accession>A0A1B8AZS4</accession>
<comment type="caution">
    <text evidence="2">The sequence shown here is derived from an EMBL/GenBank/DDBJ whole genome shotgun (WGS) entry which is preliminary data.</text>
</comment>
<feature type="domain" description="SET" evidence="1">
    <location>
        <begin position="393"/>
        <end position="570"/>
    </location>
</feature>
<evidence type="ECO:0000259" key="1">
    <source>
        <dbReference type="PROSITE" id="PS50280"/>
    </source>
</evidence>
<dbReference type="Gene3D" id="1.25.40.10">
    <property type="entry name" value="Tetratricopeptide repeat domain"/>
    <property type="match status" value="1"/>
</dbReference>
<evidence type="ECO:0000313" key="3">
    <source>
        <dbReference type="Proteomes" id="UP000091967"/>
    </source>
</evidence>
<dbReference type="Gene3D" id="2.170.270.10">
    <property type="entry name" value="SET domain"/>
    <property type="match status" value="1"/>
</dbReference>
<dbReference type="InterPro" id="IPR053209">
    <property type="entry name" value="Gramillin-biosynth_MTr"/>
</dbReference>
<evidence type="ECO:0000313" key="2">
    <source>
        <dbReference type="EMBL" id="OBS25984.1"/>
    </source>
</evidence>
<dbReference type="OMA" id="HATWIGP"/>
<dbReference type="Proteomes" id="UP000091967">
    <property type="component" value="Unassembled WGS sequence"/>
</dbReference>
<dbReference type="SUPFAM" id="SSF82199">
    <property type="entry name" value="SET domain"/>
    <property type="match status" value="1"/>
</dbReference>
<dbReference type="PANTHER" id="PTHR47643">
    <property type="entry name" value="TPR DOMAIN PROTEIN (AFU_ORTHOLOGUE AFUA_5G12710)"/>
    <property type="match status" value="1"/>
</dbReference>
<dbReference type="SMART" id="SM00317">
    <property type="entry name" value="SET"/>
    <property type="match status" value="1"/>
</dbReference>
<dbReference type="PROSITE" id="PS50280">
    <property type="entry name" value="SET"/>
    <property type="match status" value="1"/>
</dbReference>
<proteinExistence type="predicted"/>
<name>A0A1B8AZS4_FUSPO</name>
<dbReference type="SUPFAM" id="SSF48452">
    <property type="entry name" value="TPR-like"/>
    <property type="match status" value="1"/>
</dbReference>
<dbReference type="AlphaFoldDB" id="A0A1B8AZS4"/>
<protein>
    <recommendedName>
        <fullName evidence="1">SET domain-containing protein</fullName>
    </recommendedName>
</protein>
<gene>
    <name evidence="2" type="ORF">FPOA_06514</name>
</gene>
<organism evidence="2 3">
    <name type="scientific">Fusarium poae</name>
    <dbReference type="NCBI Taxonomy" id="36050"/>
    <lineage>
        <taxon>Eukaryota</taxon>
        <taxon>Fungi</taxon>
        <taxon>Dikarya</taxon>
        <taxon>Ascomycota</taxon>
        <taxon>Pezizomycotina</taxon>
        <taxon>Sordariomycetes</taxon>
        <taxon>Hypocreomycetidae</taxon>
        <taxon>Hypocreales</taxon>
        <taxon>Nectriaceae</taxon>
        <taxon>Fusarium</taxon>
    </lineage>
</organism>